<evidence type="ECO:0000313" key="2">
    <source>
        <dbReference type="Proteomes" id="UP000054565"/>
    </source>
</evidence>
<protein>
    <submittedName>
        <fullName evidence="1">Uncharacterized protein</fullName>
    </submittedName>
</protein>
<name>A0A0J6YMH2_COCIT</name>
<evidence type="ECO:0000313" key="1">
    <source>
        <dbReference type="EMBL" id="KMP09866.1"/>
    </source>
</evidence>
<sequence>MAGKSKRNGGLLWPLLSRDCHKFTAVSVEAHQWLQGNRKFGAMEATRIYLLYVESGEVEKAVAALEKHARSQSLWPTPLLGKRAMRLIRPGDPCSVLEVQLSSPAIAYLDRVIHGKMKVVRRASVALSNGTHHGKEKKETRGRV</sequence>
<reference evidence="2" key="1">
    <citation type="journal article" date="2010" name="Genome Res.">
        <title>Population genomic sequencing of Coccidioides fungi reveals recent hybridization and transposon control.</title>
        <authorList>
            <person name="Neafsey D.E."/>
            <person name="Barker B.M."/>
            <person name="Sharpton T.J."/>
            <person name="Stajich J.E."/>
            <person name="Park D.J."/>
            <person name="Whiston E."/>
            <person name="Hung C.-Y."/>
            <person name="McMahan C."/>
            <person name="White J."/>
            <person name="Sykes S."/>
            <person name="Heiman D."/>
            <person name="Young S."/>
            <person name="Zeng Q."/>
            <person name="Abouelleil A."/>
            <person name="Aftuck L."/>
            <person name="Bessette D."/>
            <person name="Brown A."/>
            <person name="FitzGerald M."/>
            <person name="Lui A."/>
            <person name="Macdonald J.P."/>
            <person name="Priest M."/>
            <person name="Orbach M.J."/>
            <person name="Galgiani J.N."/>
            <person name="Kirkland T.N."/>
            <person name="Cole G.T."/>
            <person name="Birren B.W."/>
            <person name="Henn M.R."/>
            <person name="Taylor J.W."/>
            <person name="Rounsley S.D."/>
        </authorList>
    </citation>
    <scope>NUCLEOTIDE SEQUENCE [LARGE SCALE GENOMIC DNA]</scope>
    <source>
        <strain evidence="2">RMSCC 2394</strain>
    </source>
</reference>
<gene>
    <name evidence="1" type="ORF">CIRG_09099</name>
</gene>
<organism evidence="1 2">
    <name type="scientific">Coccidioides immitis RMSCC 2394</name>
    <dbReference type="NCBI Taxonomy" id="404692"/>
    <lineage>
        <taxon>Eukaryota</taxon>
        <taxon>Fungi</taxon>
        <taxon>Dikarya</taxon>
        <taxon>Ascomycota</taxon>
        <taxon>Pezizomycotina</taxon>
        <taxon>Eurotiomycetes</taxon>
        <taxon>Eurotiomycetidae</taxon>
        <taxon>Onygenales</taxon>
        <taxon>Onygenaceae</taxon>
        <taxon>Coccidioides</taxon>
    </lineage>
</organism>
<dbReference type="AlphaFoldDB" id="A0A0J6YMH2"/>
<dbReference type="EMBL" id="DS028100">
    <property type="protein sequence ID" value="KMP09866.1"/>
    <property type="molecule type" value="Genomic_DNA"/>
</dbReference>
<dbReference type="Proteomes" id="UP000054565">
    <property type="component" value="Unassembled WGS sequence"/>
</dbReference>
<accession>A0A0J6YMH2</accession>
<proteinExistence type="predicted"/>